<dbReference type="InterPro" id="IPR028978">
    <property type="entry name" value="Chorismate_lyase_/UTRA_dom_sf"/>
</dbReference>
<dbReference type="Gene3D" id="3.40.1410.10">
    <property type="entry name" value="Chorismate lyase-like"/>
    <property type="match status" value="1"/>
</dbReference>
<dbReference type="Gene3D" id="1.10.10.10">
    <property type="entry name" value="Winged helix-like DNA-binding domain superfamily/Winged helix DNA-binding domain"/>
    <property type="match status" value="1"/>
</dbReference>
<evidence type="ECO:0000259" key="4">
    <source>
        <dbReference type="PROSITE" id="PS50949"/>
    </source>
</evidence>
<dbReference type="InterPro" id="IPR050679">
    <property type="entry name" value="Bact_HTH_transcr_reg"/>
</dbReference>
<dbReference type="PANTHER" id="PTHR44846:SF17">
    <property type="entry name" value="GNTR-FAMILY TRANSCRIPTIONAL REGULATOR"/>
    <property type="match status" value="1"/>
</dbReference>
<keyword evidence="1" id="KW-0805">Transcription regulation</keyword>
<evidence type="ECO:0000256" key="3">
    <source>
        <dbReference type="ARBA" id="ARBA00023163"/>
    </source>
</evidence>
<keyword evidence="2" id="KW-0238">DNA-binding</keyword>
<dbReference type="SMART" id="SM00345">
    <property type="entry name" value="HTH_GNTR"/>
    <property type="match status" value="1"/>
</dbReference>
<dbReference type="GO" id="GO:0003677">
    <property type="term" value="F:DNA binding"/>
    <property type="evidence" value="ECO:0007669"/>
    <property type="project" value="UniProtKB-KW"/>
</dbReference>
<name>A0A372ZWJ1_9ACTN</name>
<dbReference type="PANTHER" id="PTHR44846">
    <property type="entry name" value="MANNOSYL-D-GLYCERATE TRANSPORT/METABOLISM SYSTEM REPRESSOR MNGR-RELATED"/>
    <property type="match status" value="1"/>
</dbReference>
<evidence type="ECO:0000313" key="6">
    <source>
        <dbReference type="Proteomes" id="UP000263377"/>
    </source>
</evidence>
<dbReference type="GO" id="GO:0045892">
    <property type="term" value="P:negative regulation of DNA-templated transcription"/>
    <property type="evidence" value="ECO:0007669"/>
    <property type="project" value="TreeGrafter"/>
</dbReference>
<sequence length="258" mass="28114">MAIIRNEALHKQVAAAMRQSIASGEWPPGTQLPTETDLAETYGVSRPTVRLAVAALRTEGQLDVKQGRGTFVRATVHGPSSSLDRTITAQGDTFSTPVDAWFDHAEKPTVYRTRTDAVTAPLLEMDQEELMLGCDRLLADPTGNGRALHRLLLPMERIEATPLAQQPTATPAEAYAALAAAGRDLTWRERVSARVPQPDEREALQLSEAAVLLIAYRITCDQTTGLPLILEETRLGAETTALTYAIDAHKPKRAKVSR</sequence>
<dbReference type="InterPro" id="IPR000524">
    <property type="entry name" value="Tscrpt_reg_HTH_GntR"/>
</dbReference>
<reference evidence="5 6" key="1">
    <citation type="submission" date="2018-08" db="EMBL/GenBank/DDBJ databases">
        <title>Diversity &amp; Physiological Properties of Lignin-Decomposing Actinobacteria from Soil.</title>
        <authorList>
            <person name="Roh S.G."/>
            <person name="Kim S.B."/>
        </authorList>
    </citation>
    <scope>NUCLEOTIDE SEQUENCE [LARGE SCALE GENOMIC DNA]</scope>
    <source>
        <strain evidence="5 6">MMS17-GH009</strain>
    </source>
</reference>
<accession>A0A372ZWJ1</accession>
<dbReference type="PROSITE" id="PS50949">
    <property type="entry name" value="HTH_GNTR"/>
    <property type="match status" value="1"/>
</dbReference>
<dbReference type="InterPro" id="IPR036390">
    <property type="entry name" value="WH_DNA-bd_sf"/>
</dbReference>
<keyword evidence="3" id="KW-0804">Transcription</keyword>
<organism evidence="5 6">
    <name type="scientific">Kitasatospora xanthocidica</name>
    <dbReference type="NCBI Taxonomy" id="83382"/>
    <lineage>
        <taxon>Bacteria</taxon>
        <taxon>Bacillati</taxon>
        <taxon>Actinomycetota</taxon>
        <taxon>Actinomycetes</taxon>
        <taxon>Kitasatosporales</taxon>
        <taxon>Streptomycetaceae</taxon>
        <taxon>Kitasatospora</taxon>
    </lineage>
</organism>
<protein>
    <submittedName>
        <fullName evidence="5">GntR family transcriptional regulator</fullName>
    </submittedName>
</protein>
<dbReference type="RefSeq" id="WP_117487751.1">
    <property type="nucleotide sequence ID" value="NZ_QVIG01000001.1"/>
</dbReference>
<dbReference type="SUPFAM" id="SSF64288">
    <property type="entry name" value="Chorismate lyase-like"/>
    <property type="match status" value="1"/>
</dbReference>
<dbReference type="Pfam" id="PF00392">
    <property type="entry name" value="GntR"/>
    <property type="match status" value="1"/>
</dbReference>
<evidence type="ECO:0000256" key="1">
    <source>
        <dbReference type="ARBA" id="ARBA00023015"/>
    </source>
</evidence>
<evidence type="ECO:0000256" key="2">
    <source>
        <dbReference type="ARBA" id="ARBA00023125"/>
    </source>
</evidence>
<dbReference type="Proteomes" id="UP000263377">
    <property type="component" value="Unassembled WGS sequence"/>
</dbReference>
<gene>
    <name evidence="5" type="ORF">DR950_18980</name>
</gene>
<dbReference type="InterPro" id="IPR036388">
    <property type="entry name" value="WH-like_DNA-bd_sf"/>
</dbReference>
<dbReference type="PRINTS" id="PR00035">
    <property type="entry name" value="HTHGNTR"/>
</dbReference>
<dbReference type="GO" id="GO:0003700">
    <property type="term" value="F:DNA-binding transcription factor activity"/>
    <property type="evidence" value="ECO:0007669"/>
    <property type="project" value="InterPro"/>
</dbReference>
<dbReference type="SUPFAM" id="SSF46785">
    <property type="entry name" value="Winged helix' DNA-binding domain"/>
    <property type="match status" value="1"/>
</dbReference>
<comment type="caution">
    <text evidence="5">The sequence shown here is derived from an EMBL/GenBank/DDBJ whole genome shotgun (WGS) entry which is preliminary data.</text>
</comment>
<evidence type="ECO:0000313" key="5">
    <source>
        <dbReference type="EMBL" id="RGD59595.1"/>
    </source>
</evidence>
<proteinExistence type="predicted"/>
<feature type="domain" description="HTH gntR-type" evidence="4">
    <location>
        <begin position="7"/>
        <end position="75"/>
    </location>
</feature>
<keyword evidence="6" id="KW-1185">Reference proteome</keyword>
<dbReference type="CDD" id="cd07377">
    <property type="entry name" value="WHTH_GntR"/>
    <property type="match status" value="1"/>
</dbReference>
<dbReference type="AlphaFoldDB" id="A0A372ZWJ1"/>
<dbReference type="EMBL" id="QVIG01000001">
    <property type="protein sequence ID" value="RGD59595.1"/>
    <property type="molecule type" value="Genomic_DNA"/>
</dbReference>